<feature type="compositionally biased region" description="Basic and acidic residues" evidence="1">
    <location>
        <begin position="58"/>
        <end position="74"/>
    </location>
</feature>
<feature type="region of interest" description="Disordered" evidence="1">
    <location>
        <begin position="22"/>
        <end position="81"/>
    </location>
</feature>
<dbReference type="PATRIC" id="fig|1348774.3.peg.2582"/>
<sequence>MKRIVLGGAVLALTLGACAKQTDLEPTPGASLPPQPYGAPEQPDADDLLDRPTQAAPERNRELRTRSEERKQDPFDLPPEG</sequence>
<dbReference type="OrthoDB" id="7596860at2"/>
<dbReference type="RefSeq" id="WP_047821314.1">
    <property type="nucleotide sequence ID" value="NZ_CP011770.1"/>
</dbReference>
<gene>
    <name evidence="3" type="ORF">AB433_12275</name>
</gene>
<evidence type="ECO:0000313" key="4">
    <source>
        <dbReference type="Proteomes" id="UP000035287"/>
    </source>
</evidence>
<dbReference type="EMBL" id="CP011770">
    <property type="protein sequence ID" value="AKM10563.1"/>
    <property type="molecule type" value="Genomic_DNA"/>
</dbReference>
<evidence type="ECO:0000256" key="2">
    <source>
        <dbReference type="SAM" id="SignalP"/>
    </source>
</evidence>
<dbReference type="GO" id="GO:0016829">
    <property type="term" value="F:lyase activity"/>
    <property type="evidence" value="ECO:0007669"/>
    <property type="project" value="UniProtKB-KW"/>
</dbReference>
<dbReference type="KEGG" id="cna:AB433_12275"/>
<dbReference type="Proteomes" id="UP000035287">
    <property type="component" value="Chromosome"/>
</dbReference>
<dbReference type="PROSITE" id="PS51257">
    <property type="entry name" value="PROKAR_LIPOPROTEIN"/>
    <property type="match status" value="1"/>
</dbReference>
<evidence type="ECO:0000313" key="3">
    <source>
        <dbReference type="EMBL" id="AKM10563.1"/>
    </source>
</evidence>
<proteinExistence type="predicted"/>
<keyword evidence="3" id="KW-0456">Lyase</keyword>
<keyword evidence="2" id="KW-0732">Signal</keyword>
<accession>A0A0G3XJN0</accession>
<keyword evidence="4" id="KW-1185">Reference proteome</keyword>
<feature type="chain" id="PRO_5043668765" evidence="2">
    <location>
        <begin position="20"/>
        <end position="81"/>
    </location>
</feature>
<feature type="signal peptide" evidence="2">
    <location>
        <begin position="1"/>
        <end position="19"/>
    </location>
</feature>
<reference evidence="3 4" key="1">
    <citation type="submission" date="2015-06" db="EMBL/GenBank/DDBJ databases">
        <authorList>
            <person name="Zeng Y."/>
            <person name="Huang Y."/>
        </authorList>
    </citation>
    <scope>NUCLEOTIDE SEQUENCE [LARGE SCALE GENOMIC DNA]</scope>
    <source>
        <strain evidence="3 4">PQ-2</strain>
    </source>
</reference>
<dbReference type="STRING" id="1348774.AB433_12275"/>
<protein>
    <submittedName>
        <fullName evidence="3">Argininosuccinate lyase</fullName>
    </submittedName>
</protein>
<name>A0A0G3XJN0_9SPHN</name>
<dbReference type="AlphaFoldDB" id="A0A0G3XJN0"/>
<evidence type="ECO:0000256" key="1">
    <source>
        <dbReference type="SAM" id="MobiDB-lite"/>
    </source>
</evidence>
<organism evidence="3 4">
    <name type="scientific">Croceicoccus naphthovorans</name>
    <dbReference type="NCBI Taxonomy" id="1348774"/>
    <lineage>
        <taxon>Bacteria</taxon>
        <taxon>Pseudomonadati</taxon>
        <taxon>Pseudomonadota</taxon>
        <taxon>Alphaproteobacteria</taxon>
        <taxon>Sphingomonadales</taxon>
        <taxon>Erythrobacteraceae</taxon>
        <taxon>Croceicoccus</taxon>
    </lineage>
</organism>